<dbReference type="Proteomes" id="UP000663802">
    <property type="component" value="Unassembled WGS sequence"/>
</dbReference>
<reference evidence="1 2" key="1">
    <citation type="journal article" date="2021" name="Int. J. Syst. Evol. Microbiol.">
        <title>Clostridium zeae sp. nov., isolated from corn silage.</title>
        <authorList>
            <person name="Kobayashi H."/>
            <person name="Tanizawa Y."/>
            <person name="Yagura M."/>
            <person name="Sakamoto M."/>
            <person name="Ohkuma M."/>
            <person name="Tohno M."/>
        </authorList>
    </citation>
    <scope>NUCLEOTIDE SEQUENCE [LARGE SCALE GENOMIC DNA]</scope>
    <source>
        <strain evidence="1 2">CSC2</strain>
    </source>
</reference>
<gene>
    <name evidence="1" type="ORF">CSC2_26340</name>
</gene>
<evidence type="ECO:0000313" key="2">
    <source>
        <dbReference type="Proteomes" id="UP000663802"/>
    </source>
</evidence>
<protein>
    <submittedName>
        <fullName evidence="1">Uncharacterized protein</fullName>
    </submittedName>
</protein>
<accession>A0ABQ1EBB9</accession>
<proteinExistence type="predicted"/>
<organism evidence="1 2">
    <name type="scientific">Clostridium zeae</name>
    <dbReference type="NCBI Taxonomy" id="2759022"/>
    <lineage>
        <taxon>Bacteria</taxon>
        <taxon>Bacillati</taxon>
        <taxon>Bacillota</taxon>
        <taxon>Clostridia</taxon>
        <taxon>Eubacteriales</taxon>
        <taxon>Clostridiaceae</taxon>
        <taxon>Clostridium</taxon>
    </lineage>
</organism>
<comment type="caution">
    <text evidence="1">The sequence shown here is derived from an EMBL/GenBank/DDBJ whole genome shotgun (WGS) entry which is preliminary data.</text>
</comment>
<evidence type="ECO:0000313" key="1">
    <source>
        <dbReference type="EMBL" id="GFZ32108.1"/>
    </source>
</evidence>
<dbReference type="EMBL" id="BMBA01000002">
    <property type="protein sequence ID" value="GFZ32108.1"/>
    <property type="molecule type" value="Genomic_DNA"/>
</dbReference>
<sequence length="54" mass="6511">MNNYILNMFKYSFLLHNKFGSYLNQKLITKRDKEKSFATENECRPNVGMYKLLD</sequence>
<name>A0ABQ1EBB9_9CLOT</name>
<keyword evidence="2" id="KW-1185">Reference proteome</keyword>